<comment type="similarity">
    <text evidence="1">Belongs to the LysR transcriptional regulatory family.</text>
</comment>
<dbReference type="Proteomes" id="UP000290439">
    <property type="component" value="Chromosome"/>
</dbReference>
<dbReference type="Gene3D" id="3.40.190.290">
    <property type="match status" value="1"/>
</dbReference>
<feature type="domain" description="HTH lysR-type" evidence="5">
    <location>
        <begin position="6"/>
        <end position="63"/>
    </location>
</feature>
<dbReference type="GO" id="GO:0003700">
    <property type="term" value="F:DNA-binding transcription factor activity"/>
    <property type="evidence" value="ECO:0007669"/>
    <property type="project" value="InterPro"/>
</dbReference>
<dbReference type="Pfam" id="PF03466">
    <property type="entry name" value="LysR_substrate"/>
    <property type="match status" value="1"/>
</dbReference>
<evidence type="ECO:0000259" key="5">
    <source>
        <dbReference type="PROSITE" id="PS50931"/>
    </source>
</evidence>
<dbReference type="PROSITE" id="PS50931">
    <property type="entry name" value="HTH_LYSR"/>
    <property type="match status" value="1"/>
</dbReference>
<dbReference type="GO" id="GO:0043565">
    <property type="term" value="F:sequence-specific DNA binding"/>
    <property type="evidence" value="ECO:0007669"/>
    <property type="project" value="TreeGrafter"/>
</dbReference>
<dbReference type="PANTHER" id="PTHR30537:SF3">
    <property type="entry name" value="TRANSCRIPTIONAL REGULATORY PROTEIN"/>
    <property type="match status" value="1"/>
</dbReference>
<dbReference type="GO" id="GO:0006351">
    <property type="term" value="P:DNA-templated transcription"/>
    <property type="evidence" value="ECO:0007669"/>
    <property type="project" value="TreeGrafter"/>
</dbReference>
<keyword evidence="4" id="KW-0804">Transcription</keyword>
<dbReference type="OrthoDB" id="570111at2"/>
<evidence type="ECO:0000256" key="2">
    <source>
        <dbReference type="ARBA" id="ARBA00023015"/>
    </source>
</evidence>
<accession>A0A4V6ID50</accession>
<dbReference type="InterPro" id="IPR036388">
    <property type="entry name" value="WH-like_DNA-bd_sf"/>
</dbReference>
<evidence type="ECO:0000313" key="7">
    <source>
        <dbReference type="Proteomes" id="UP000290439"/>
    </source>
</evidence>
<proteinExistence type="inferred from homology"/>
<gene>
    <name evidence="6" type="primary">dmlR_2</name>
    <name evidence="6" type="ORF">NCTC10797_05611</name>
</gene>
<keyword evidence="3" id="KW-0238">DNA-binding</keyword>
<name>A0A4V6ID50_9NOCA</name>
<evidence type="ECO:0000256" key="1">
    <source>
        <dbReference type="ARBA" id="ARBA00009437"/>
    </source>
</evidence>
<evidence type="ECO:0000256" key="3">
    <source>
        <dbReference type="ARBA" id="ARBA00023125"/>
    </source>
</evidence>
<sequence length="303" mass="32824">MAAGQPNPDDLLVMLAVARLGKFSAAADALGVNSTTASRRIAALEKAMGGRVLVRGSGGWELTELGRGALVVAEEIERSLQQLATPAQAVRDGVSGLVRIAASDGFAVRFAVPALARLQENHPRLSVELISATRRVRQNRSGVDLEIVAGRPDVHRAIARFLTDYYLGLYASDTYLSRHGSPATLADLADHRLIYYIESVLQVDELDLAAKLLPQPATSLRSTSVFAHVEATVVGAGIGILPVYLADERPELRRLLREEFNPEISYWSVAREESLRSNAVRAVLAALRTEVESRSAELRGRPD</sequence>
<dbReference type="Gene3D" id="1.10.10.10">
    <property type="entry name" value="Winged helix-like DNA-binding domain superfamily/Winged helix DNA-binding domain"/>
    <property type="match status" value="1"/>
</dbReference>
<organism evidence="6 7">
    <name type="scientific">Nocardia cyriacigeorgica</name>
    <dbReference type="NCBI Taxonomy" id="135487"/>
    <lineage>
        <taxon>Bacteria</taxon>
        <taxon>Bacillati</taxon>
        <taxon>Actinomycetota</taxon>
        <taxon>Actinomycetes</taxon>
        <taxon>Mycobacteriales</taxon>
        <taxon>Nocardiaceae</taxon>
        <taxon>Nocardia</taxon>
    </lineage>
</organism>
<dbReference type="InterPro" id="IPR005119">
    <property type="entry name" value="LysR_subst-bd"/>
</dbReference>
<dbReference type="SUPFAM" id="SSF46785">
    <property type="entry name" value="Winged helix' DNA-binding domain"/>
    <property type="match status" value="1"/>
</dbReference>
<protein>
    <submittedName>
        <fullName evidence="6">D-malate degradation protein R</fullName>
    </submittedName>
</protein>
<dbReference type="RefSeq" id="WP_036536078.1">
    <property type="nucleotide sequence ID" value="NZ_CP107969.1"/>
</dbReference>
<reference evidence="6 7" key="1">
    <citation type="submission" date="2019-02" db="EMBL/GenBank/DDBJ databases">
        <authorList>
            <consortium name="Pathogen Informatics"/>
        </authorList>
    </citation>
    <scope>NUCLEOTIDE SEQUENCE [LARGE SCALE GENOMIC DNA]</scope>
    <source>
        <strain evidence="6 7">3012STDY6756504</strain>
    </source>
</reference>
<dbReference type="InterPro" id="IPR036390">
    <property type="entry name" value="WH_DNA-bd_sf"/>
</dbReference>
<evidence type="ECO:0000313" key="6">
    <source>
        <dbReference type="EMBL" id="VFB01784.1"/>
    </source>
</evidence>
<dbReference type="InterPro" id="IPR058163">
    <property type="entry name" value="LysR-type_TF_proteobact-type"/>
</dbReference>
<evidence type="ECO:0000256" key="4">
    <source>
        <dbReference type="ARBA" id="ARBA00023163"/>
    </source>
</evidence>
<dbReference type="SUPFAM" id="SSF53850">
    <property type="entry name" value="Periplasmic binding protein-like II"/>
    <property type="match status" value="1"/>
</dbReference>
<dbReference type="InterPro" id="IPR000847">
    <property type="entry name" value="LysR_HTH_N"/>
</dbReference>
<dbReference type="EMBL" id="LR215973">
    <property type="protein sequence ID" value="VFB01784.1"/>
    <property type="molecule type" value="Genomic_DNA"/>
</dbReference>
<dbReference type="Pfam" id="PF00126">
    <property type="entry name" value="HTH_1"/>
    <property type="match status" value="1"/>
</dbReference>
<dbReference type="AlphaFoldDB" id="A0A4V6ID50"/>
<keyword evidence="2" id="KW-0805">Transcription regulation</keyword>
<dbReference type="PANTHER" id="PTHR30537">
    <property type="entry name" value="HTH-TYPE TRANSCRIPTIONAL REGULATOR"/>
    <property type="match status" value="1"/>
</dbReference>